<dbReference type="InterPro" id="IPR025422">
    <property type="entry name" value="TGA_domain"/>
</dbReference>
<evidence type="ECO:0000313" key="3">
    <source>
        <dbReference type="Proteomes" id="UP001443914"/>
    </source>
</evidence>
<accession>A0AAW1KC15</accession>
<proteinExistence type="predicted"/>
<dbReference type="PROSITE" id="PS51806">
    <property type="entry name" value="DOG1"/>
    <property type="match status" value="1"/>
</dbReference>
<dbReference type="InterPro" id="IPR051886">
    <property type="entry name" value="Seed_Dev/Stress_Resp_Reg"/>
</dbReference>
<organism evidence="2 3">
    <name type="scientific">Saponaria officinalis</name>
    <name type="common">Common soapwort</name>
    <name type="synonym">Lychnis saponaria</name>
    <dbReference type="NCBI Taxonomy" id="3572"/>
    <lineage>
        <taxon>Eukaryota</taxon>
        <taxon>Viridiplantae</taxon>
        <taxon>Streptophyta</taxon>
        <taxon>Embryophyta</taxon>
        <taxon>Tracheophyta</taxon>
        <taxon>Spermatophyta</taxon>
        <taxon>Magnoliopsida</taxon>
        <taxon>eudicotyledons</taxon>
        <taxon>Gunneridae</taxon>
        <taxon>Pentapetalae</taxon>
        <taxon>Caryophyllales</taxon>
        <taxon>Caryophyllaceae</taxon>
        <taxon>Caryophylleae</taxon>
        <taxon>Saponaria</taxon>
    </lineage>
</organism>
<dbReference type="EMBL" id="JBDFQZ010000006">
    <property type="protein sequence ID" value="KAK9715999.1"/>
    <property type="molecule type" value="Genomic_DNA"/>
</dbReference>
<evidence type="ECO:0000313" key="2">
    <source>
        <dbReference type="EMBL" id="KAK9715999.1"/>
    </source>
</evidence>
<comment type="caution">
    <text evidence="2">The sequence shown here is derived from an EMBL/GenBank/DDBJ whole genome shotgun (WGS) entry which is preliminary data.</text>
</comment>
<name>A0AAW1KC15_SAPOF</name>
<dbReference type="GO" id="GO:0006351">
    <property type="term" value="P:DNA-templated transcription"/>
    <property type="evidence" value="ECO:0007669"/>
    <property type="project" value="InterPro"/>
</dbReference>
<dbReference type="PANTHER" id="PTHR46354:SF13">
    <property type="entry name" value="PROTEIN DOG1-LIKE 4"/>
    <property type="match status" value="1"/>
</dbReference>
<protein>
    <recommendedName>
        <fullName evidence="1">DOG1 domain-containing protein</fullName>
    </recommendedName>
</protein>
<gene>
    <name evidence="2" type="ORF">RND81_06G204900</name>
</gene>
<sequence length="238" mass="26736">MTSGLPPSSSNSSYSFKSFLRGWHHQQDQLLTEITAALKSEVGRDEAEVAKELISRALSHFEEYYEHKSRAAHNNVFSMFSPPWSSSFECAFLWISGFRPGVLLELVPVSVLDLSPRQAQSIYRLKRETRVVEKNISDELARIQENMAAPPMIHALRGSTEEQPSNPETDNALDQLQVVLEEVVANADTLRLTTAASVVDLLTPPQALRFLTAFIRLQQTMRSLGLERDSHRARGRSS</sequence>
<reference evidence="2" key="1">
    <citation type="submission" date="2024-03" db="EMBL/GenBank/DDBJ databases">
        <title>WGS assembly of Saponaria officinalis var. Norfolk2.</title>
        <authorList>
            <person name="Jenkins J."/>
            <person name="Shu S."/>
            <person name="Grimwood J."/>
            <person name="Barry K."/>
            <person name="Goodstein D."/>
            <person name="Schmutz J."/>
            <person name="Leebens-Mack J."/>
            <person name="Osbourn A."/>
        </authorList>
    </citation>
    <scope>NUCLEOTIDE SEQUENCE [LARGE SCALE GENOMIC DNA]</scope>
    <source>
        <strain evidence="2">JIC</strain>
    </source>
</reference>
<dbReference type="AlphaFoldDB" id="A0AAW1KC15"/>
<keyword evidence="3" id="KW-1185">Reference proteome</keyword>
<feature type="domain" description="DOG1" evidence="1">
    <location>
        <begin position="13"/>
        <end position="231"/>
    </location>
</feature>
<dbReference type="Proteomes" id="UP001443914">
    <property type="component" value="Unassembled WGS sequence"/>
</dbReference>
<dbReference type="Pfam" id="PF14144">
    <property type="entry name" value="DOG1"/>
    <property type="match status" value="1"/>
</dbReference>
<evidence type="ECO:0000259" key="1">
    <source>
        <dbReference type="PROSITE" id="PS51806"/>
    </source>
</evidence>
<dbReference type="PANTHER" id="PTHR46354">
    <property type="entry name" value="DOG1 DOMAIN-CONTAINING PROTEIN"/>
    <property type="match status" value="1"/>
</dbReference>
<dbReference type="GO" id="GO:0043565">
    <property type="term" value="F:sequence-specific DNA binding"/>
    <property type="evidence" value="ECO:0007669"/>
    <property type="project" value="InterPro"/>
</dbReference>